<dbReference type="EMBL" id="JAHGAV010002360">
    <property type="protein sequence ID" value="KAG6921257.1"/>
    <property type="molecule type" value="Genomic_DNA"/>
</dbReference>
<keyword evidence="5" id="KW-1185">Reference proteome</keyword>
<dbReference type="Proteomes" id="UP000765507">
    <property type="component" value="Unassembled WGS sequence"/>
</dbReference>
<reference evidence="4 5" key="1">
    <citation type="journal article" date="2020" name="G3 (Bethesda)">
        <title>Draft Genome of the Common Snapping Turtle, Chelydra serpentina, a Model for Phenotypic Plasticity in Reptiles.</title>
        <authorList>
            <person name="Das D."/>
            <person name="Singh S.K."/>
            <person name="Bierstedt J."/>
            <person name="Erickson A."/>
            <person name="Galli G.L.J."/>
            <person name="Crossley D.A. 2nd"/>
            <person name="Rhen T."/>
        </authorList>
    </citation>
    <scope>NUCLEOTIDE SEQUENCE [LARGE SCALE GENOMIC DNA]</scope>
    <source>
        <strain evidence="4">KW</strain>
    </source>
</reference>
<keyword evidence="2" id="KW-0325">Glycoprotein</keyword>
<dbReference type="Pfam" id="PF07654">
    <property type="entry name" value="C1-set"/>
    <property type="match status" value="1"/>
</dbReference>
<dbReference type="InterPro" id="IPR051755">
    <property type="entry name" value="Ig-like_CS_Receptor"/>
</dbReference>
<organism evidence="4 5">
    <name type="scientific">Chelydra serpentina</name>
    <name type="common">Snapping turtle</name>
    <name type="synonym">Testudo serpentina</name>
    <dbReference type="NCBI Taxonomy" id="8475"/>
    <lineage>
        <taxon>Eukaryota</taxon>
        <taxon>Metazoa</taxon>
        <taxon>Chordata</taxon>
        <taxon>Craniata</taxon>
        <taxon>Vertebrata</taxon>
        <taxon>Euteleostomi</taxon>
        <taxon>Archelosauria</taxon>
        <taxon>Testudinata</taxon>
        <taxon>Testudines</taxon>
        <taxon>Cryptodira</taxon>
        <taxon>Durocryptodira</taxon>
        <taxon>Americhelydia</taxon>
        <taxon>Chelydroidea</taxon>
        <taxon>Chelydridae</taxon>
        <taxon>Chelydra</taxon>
    </lineage>
</organism>
<feature type="non-terminal residue" evidence="4">
    <location>
        <position position="1"/>
    </location>
</feature>
<accession>A0A8T1RXM9</accession>
<keyword evidence="1" id="KW-1015">Disulfide bond</keyword>
<comment type="caution">
    <text evidence="4">The sequence shown here is derived from an EMBL/GenBank/DDBJ whole genome shotgun (WGS) entry which is preliminary data.</text>
</comment>
<dbReference type="Gene3D" id="2.60.40.10">
    <property type="entry name" value="Immunoglobulins"/>
    <property type="match status" value="2"/>
</dbReference>
<evidence type="ECO:0000313" key="4">
    <source>
        <dbReference type="EMBL" id="KAG6921257.1"/>
    </source>
</evidence>
<evidence type="ECO:0000313" key="5">
    <source>
        <dbReference type="Proteomes" id="UP000765507"/>
    </source>
</evidence>
<dbReference type="AlphaFoldDB" id="A0A8T1RXM9"/>
<dbReference type="InterPro" id="IPR036179">
    <property type="entry name" value="Ig-like_dom_sf"/>
</dbReference>
<name>A0A8T1RXM9_CHESE</name>
<dbReference type="PANTHER" id="PTHR19971">
    <property type="entry name" value="SIGNAL-REGULATORY PROTEIN BETA"/>
    <property type="match status" value="1"/>
</dbReference>
<dbReference type="PROSITE" id="PS50835">
    <property type="entry name" value="IG_LIKE"/>
    <property type="match status" value="1"/>
</dbReference>
<dbReference type="InterPro" id="IPR003597">
    <property type="entry name" value="Ig_C1-set"/>
</dbReference>
<dbReference type="OrthoDB" id="8936120at2759"/>
<dbReference type="SUPFAM" id="SSF48726">
    <property type="entry name" value="Immunoglobulin"/>
    <property type="match status" value="1"/>
</dbReference>
<evidence type="ECO:0000256" key="2">
    <source>
        <dbReference type="ARBA" id="ARBA00023180"/>
    </source>
</evidence>
<evidence type="ECO:0000259" key="3">
    <source>
        <dbReference type="PROSITE" id="PS50835"/>
    </source>
</evidence>
<dbReference type="InterPro" id="IPR007110">
    <property type="entry name" value="Ig-like_dom"/>
</dbReference>
<proteinExistence type="predicted"/>
<protein>
    <submittedName>
        <fullName evidence="4">Signal regulatory protein beta 1</fullName>
    </submittedName>
</protein>
<dbReference type="InterPro" id="IPR013783">
    <property type="entry name" value="Ig-like_fold"/>
</dbReference>
<feature type="domain" description="Ig-like" evidence="3">
    <location>
        <begin position="63"/>
        <end position="118"/>
    </location>
</feature>
<evidence type="ECO:0000256" key="1">
    <source>
        <dbReference type="ARBA" id="ARBA00023157"/>
    </source>
</evidence>
<feature type="non-terminal residue" evidence="4">
    <location>
        <position position="118"/>
    </location>
</feature>
<sequence>LPAPQPQVLPEHESVSYSVSSTVGVSLTPGDARSQLTCQIEHSTLPAPLRGTYNLCDALRVPPRLRVGTDPPVPIVVNGSVTFPCCAEGFYPKDVSLTWLENGNETGLGKASPRLRIQ</sequence>
<gene>
    <name evidence="4" type="ORF">G0U57_009000</name>
</gene>